<evidence type="ECO:0000256" key="3">
    <source>
        <dbReference type="SAM" id="Coils"/>
    </source>
</evidence>
<comment type="caution">
    <text evidence="5">The sequence shown here is derived from an EMBL/GenBank/DDBJ whole genome shotgun (WGS) entry which is preliminary data.</text>
</comment>
<dbReference type="Proteomes" id="UP001254165">
    <property type="component" value="Unassembled WGS sequence"/>
</dbReference>
<dbReference type="EMBL" id="JAUHMF010000002">
    <property type="protein sequence ID" value="MDT8898741.1"/>
    <property type="molecule type" value="Genomic_DNA"/>
</dbReference>
<accession>A0ABU3NPI5</accession>
<dbReference type="PANTHER" id="PTHR44591">
    <property type="entry name" value="STRESS RESPONSE REGULATOR PROTEIN 1"/>
    <property type="match status" value="1"/>
</dbReference>
<dbReference type="PROSITE" id="PS50110">
    <property type="entry name" value="RESPONSE_REGULATORY"/>
    <property type="match status" value="1"/>
</dbReference>
<evidence type="ECO:0000313" key="5">
    <source>
        <dbReference type="EMBL" id="MDT8898741.1"/>
    </source>
</evidence>
<dbReference type="InterPro" id="IPR001789">
    <property type="entry name" value="Sig_transdc_resp-reg_receiver"/>
</dbReference>
<evidence type="ECO:0000313" key="6">
    <source>
        <dbReference type="Proteomes" id="UP001254165"/>
    </source>
</evidence>
<evidence type="ECO:0000259" key="4">
    <source>
        <dbReference type="PROSITE" id="PS50110"/>
    </source>
</evidence>
<dbReference type="InterPro" id="IPR050595">
    <property type="entry name" value="Bact_response_regulator"/>
</dbReference>
<keyword evidence="3" id="KW-0175">Coiled coil</keyword>
<dbReference type="SUPFAM" id="SSF52172">
    <property type="entry name" value="CheY-like"/>
    <property type="match status" value="1"/>
</dbReference>
<feature type="coiled-coil region" evidence="3">
    <location>
        <begin position="145"/>
        <end position="201"/>
    </location>
</feature>
<gene>
    <name evidence="5" type="ORF">QYE77_10730</name>
</gene>
<name>A0ABU3NPI5_9CHLR</name>
<keyword evidence="1 2" id="KW-0597">Phosphoprotein</keyword>
<dbReference type="PANTHER" id="PTHR44591:SF23">
    <property type="entry name" value="CHEY SUBFAMILY"/>
    <property type="match status" value="1"/>
</dbReference>
<proteinExistence type="predicted"/>
<dbReference type="RefSeq" id="WP_315625402.1">
    <property type="nucleotide sequence ID" value="NZ_JAUHMF010000002.1"/>
</dbReference>
<feature type="modified residue" description="4-aspartylphosphate" evidence="2">
    <location>
        <position position="56"/>
    </location>
</feature>
<keyword evidence="6" id="KW-1185">Reference proteome</keyword>
<dbReference type="Pfam" id="PF00072">
    <property type="entry name" value="Response_reg"/>
    <property type="match status" value="1"/>
</dbReference>
<organism evidence="5 6">
    <name type="scientific">Thermanaerothrix solaris</name>
    <dbReference type="NCBI Taxonomy" id="3058434"/>
    <lineage>
        <taxon>Bacteria</taxon>
        <taxon>Bacillati</taxon>
        <taxon>Chloroflexota</taxon>
        <taxon>Anaerolineae</taxon>
        <taxon>Anaerolineales</taxon>
        <taxon>Anaerolineaceae</taxon>
        <taxon>Thermanaerothrix</taxon>
    </lineage>
</organism>
<dbReference type="Gene3D" id="3.40.50.2300">
    <property type="match status" value="1"/>
</dbReference>
<feature type="domain" description="Response regulatory" evidence="4">
    <location>
        <begin position="7"/>
        <end position="124"/>
    </location>
</feature>
<dbReference type="InterPro" id="IPR011006">
    <property type="entry name" value="CheY-like_superfamily"/>
</dbReference>
<protein>
    <submittedName>
        <fullName evidence="5">Response regulator</fullName>
    </submittedName>
</protein>
<sequence>MNIPYGPILIVEDNPNVRELLEVTLHFKGYPVVTVSNGQEALDFLTREHPALIVTDILMPKMDGFALVHALRKDPRTTHIPVIFISATYVTPEDKAFAMSLGAVRFIEKPIDTEDFLLTVAEVLTQDLAAAPPPLDDLDFYRGYRERLEYKLRHKQTQIARIERLLQTLPEEQRAAFELLKARTLEDREEIQRELEQLHRILDEQARFSGASSS</sequence>
<dbReference type="SMART" id="SM00448">
    <property type="entry name" value="REC"/>
    <property type="match status" value="1"/>
</dbReference>
<evidence type="ECO:0000256" key="1">
    <source>
        <dbReference type="ARBA" id="ARBA00022553"/>
    </source>
</evidence>
<evidence type="ECO:0000256" key="2">
    <source>
        <dbReference type="PROSITE-ProRule" id="PRU00169"/>
    </source>
</evidence>
<reference evidence="5 6" key="1">
    <citation type="submission" date="2023-07" db="EMBL/GenBank/DDBJ databases">
        <title>Novel species of Thermanaerothrix with wide hydrolytic capabilities.</title>
        <authorList>
            <person name="Zayulina K.S."/>
            <person name="Podosokorskaya O.A."/>
            <person name="Elcheninov A.G."/>
        </authorList>
    </citation>
    <scope>NUCLEOTIDE SEQUENCE [LARGE SCALE GENOMIC DNA]</scope>
    <source>
        <strain evidence="5 6">4228-RoL</strain>
    </source>
</reference>